<proteinExistence type="inferred from homology"/>
<evidence type="ECO:0000259" key="7">
    <source>
        <dbReference type="Pfam" id="PF17189"/>
    </source>
</evidence>
<dbReference type="PRINTS" id="PR00843">
    <property type="entry name" value="GLHYDRLASE30"/>
</dbReference>
<dbReference type="Gene3D" id="2.60.40.1180">
    <property type="entry name" value="Golgi alpha-mannosidase II"/>
    <property type="match status" value="1"/>
</dbReference>
<feature type="domain" description="Glycosyl hydrolase family 30 beta sandwich" evidence="7">
    <location>
        <begin position="413"/>
        <end position="472"/>
    </location>
</feature>
<dbReference type="EMBL" id="LSFL01000011">
    <property type="protein sequence ID" value="OBY66816.1"/>
    <property type="molecule type" value="Genomic_DNA"/>
</dbReference>
<feature type="domain" description="Glycosyl hydrolase family 30 TIM-barrel" evidence="6">
    <location>
        <begin position="81"/>
        <end position="409"/>
    </location>
</feature>
<dbReference type="AlphaFoldDB" id="A0A1B8U4M7"/>
<evidence type="ECO:0000256" key="3">
    <source>
        <dbReference type="ARBA" id="ARBA00022801"/>
    </source>
</evidence>
<dbReference type="InterPro" id="IPR033453">
    <property type="entry name" value="Glyco_hydro_30_TIM-barrel"/>
</dbReference>
<dbReference type="InterPro" id="IPR013780">
    <property type="entry name" value="Glyco_hydro_b"/>
</dbReference>
<evidence type="ECO:0000259" key="6">
    <source>
        <dbReference type="Pfam" id="PF02055"/>
    </source>
</evidence>
<dbReference type="SUPFAM" id="SSF51445">
    <property type="entry name" value="(Trans)glycosidases"/>
    <property type="match status" value="1"/>
</dbReference>
<evidence type="ECO:0000256" key="4">
    <source>
        <dbReference type="RuleBase" id="RU361188"/>
    </source>
</evidence>
<sequence>MKHIAILFSLYFLWSCSSNSAIDKVNDITDDSSISYSNVDLYLTNADKTELFQFYEKSIPNYVTNINFSINVAPNITYQEIDGFGFSLTGGSAMLLNNMSQTERSKTLNELFSENGIGVSYLRVSVGASDLDAEVFSYNDLESGQTDINLNQFSIEKDKENLIPVLKEILTINPAIKIMGSPWSAPIWMKDNNNSIGGSLKPEYYDVYAHYFVKYIQAYQQENITIDAITIQNEPHHDGNNPSMYMEAADQAEFIKNHLGPKFASEEIKTKIIVWDHNADNTSYPISIYNDAEANKYIDGAAFHLYAGDINNLSSVHNTYPNKNLYFTEQWVGANSNFADNLRWHTKELIVGATRNWCKTVLEWNLASNSNLEPHTPGGCTECLGALTIDGNNVTKNDAYYIIAHASKLVRPGSTRISSNYTNDLPNVAFKTPNNEIVVIVLNNTSIDKSFNINVLDQPITTSLKAGAVGTYVWKL</sequence>
<dbReference type="Gene3D" id="3.20.20.80">
    <property type="entry name" value="Glycosidases"/>
    <property type="match status" value="1"/>
</dbReference>
<feature type="signal peptide" evidence="5">
    <location>
        <begin position="1"/>
        <end position="20"/>
    </location>
</feature>
<dbReference type="InterPro" id="IPR001139">
    <property type="entry name" value="Glyco_hydro_30"/>
</dbReference>
<name>A0A1B8U4M7_9FLAO</name>
<evidence type="ECO:0000256" key="1">
    <source>
        <dbReference type="ARBA" id="ARBA00005382"/>
    </source>
</evidence>
<dbReference type="InterPro" id="IPR017853">
    <property type="entry name" value="GH"/>
</dbReference>
<dbReference type="PANTHER" id="PTHR11069">
    <property type="entry name" value="GLUCOSYLCERAMIDASE"/>
    <property type="match status" value="1"/>
</dbReference>
<dbReference type="RefSeq" id="WP_068358576.1">
    <property type="nucleotide sequence ID" value="NZ_CP019337.1"/>
</dbReference>
<comment type="similarity">
    <text evidence="1 4">Belongs to the glycosyl hydrolase 30 family.</text>
</comment>
<feature type="chain" id="PRO_5008615970" evidence="5">
    <location>
        <begin position="21"/>
        <end position="476"/>
    </location>
</feature>
<keyword evidence="4" id="KW-0326">Glycosidase</keyword>
<dbReference type="Pfam" id="PF17189">
    <property type="entry name" value="Glyco_hydro_30C"/>
    <property type="match status" value="1"/>
</dbReference>
<dbReference type="GO" id="GO:0004348">
    <property type="term" value="F:glucosylceramidase activity"/>
    <property type="evidence" value="ECO:0007669"/>
    <property type="project" value="InterPro"/>
</dbReference>
<accession>A0A1B8U4M7</accession>
<organism evidence="8 9">
    <name type="scientific">Polaribacter reichenbachii</name>
    <dbReference type="NCBI Taxonomy" id="996801"/>
    <lineage>
        <taxon>Bacteria</taxon>
        <taxon>Pseudomonadati</taxon>
        <taxon>Bacteroidota</taxon>
        <taxon>Flavobacteriia</taxon>
        <taxon>Flavobacteriales</taxon>
        <taxon>Flavobacteriaceae</taxon>
    </lineage>
</organism>
<evidence type="ECO:0000256" key="2">
    <source>
        <dbReference type="ARBA" id="ARBA00022729"/>
    </source>
</evidence>
<evidence type="ECO:0000256" key="5">
    <source>
        <dbReference type="SAM" id="SignalP"/>
    </source>
</evidence>
<comment type="caution">
    <text evidence="8">The sequence shown here is derived from an EMBL/GenBank/DDBJ whole genome shotgun (WGS) entry which is preliminary data.</text>
</comment>
<keyword evidence="2 5" id="KW-0732">Signal</keyword>
<evidence type="ECO:0000313" key="8">
    <source>
        <dbReference type="EMBL" id="OBY66816.1"/>
    </source>
</evidence>
<dbReference type="GO" id="GO:0016020">
    <property type="term" value="C:membrane"/>
    <property type="evidence" value="ECO:0007669"/>
    <property type="project" value="GOC"/>
</dbReference>
<dbReference type="Pfam" id="PF02055">
    <property type="entry name" value="Glyco_hydro_30"/>
    <property type="match status" value="1"/>
</dbReference>
<dbReference type="KEGG" id="prn:BW723_00390"/>
<reference evidence="9" key="1">
    <citation type="submission" date="2016-02" db="EMBL/GenBank/DDBJ databases">
        <title>Paenibacillus sp. LPB0068, isolated from Crassostrea gigas.</title>
        <authorList>
            <person name="Shin S.-K."/>
            <person name="Yi H."/>
        </authorList>
    </citation>
    <scope>NUCLEOTIDE SEQUENCE [LARGE SCALE GENOMIC DNA]</scope>
    <source>
        <strain evidence="9">KCTC 23969</strain>
    </source>
</reference>
<dbReference type="PANTHER" id="PTHR11069:SF23">
    <property type="entry name" value="LYSOSOMAL ACID GLUCOSYLCERAMIDASE"/>
    <property type="match status" value="1"/>
</dbReference>
<dbReference type="OrthoDB" id="9806701at2"/>
<dbReference type="GO" id="GO:0006680">
    <property type="term" value="P:glucosylceramide catabolic process"/>
    <property type="evidence" value="ECO:0007669"/>
    <property type="project" value="TreeGrafter"/>
</dbReference>
<gene>
    <name evidence="8" type="ORF">LPB301_05140</name>
</gene>
<evidence type="ECO:0000313" key="9">
    <source>
        <dbReference type="Proteomes" id="UP000092612"/>
    </source>
</evidence>
<keyword evidence="9" id="KW-1185">Reference proteome</keyword>
<dbReference type="STRING" id="996801.BW723_00390"/>
<protein>
    <submittedName>
        <fullName evidence="8">Glucosylceramidase</fullName>
    </submittedName>
</protein>
<dbReference type="InterPro" id="IPR033452">
    <property type="entry name" value="GH30_C"/>
</dbReference>
<keyword evidence="3 4" id="KW-0378">Hydrolase</keyword>
<dbReference type="Proteomes" id="UP000092612">
    <property type="component" value="Unassembled WGS sequence"/>
</dbReference>